<dbReference type="Proteomes" id="UP000728185">
    <property type="component" value="Unassembled WGS sequence"/>
</dbReference>
<sequence length="229" mass="25997">MQNFDFNSVEETKQPLSEQGECENPPDRTIRRKSSRHSILPCVRPDSICQSSGNNIVGLPILPSSLAISPPTDPPEKADDGESMRLSDGCANSIDIVERYHREIDDWDALLRRFENKLSDTTTSVSRLQSPQWVQEDRVVSRYSEVLLPICEDGENYTNKALIIRENLQKLHKQVIFDLTCLPDLLERQNGFIKAMRQSVLLDCSLMRTTLGANFRTVDSVVEDFLSVE</sequence>
<dbReference type="AlphaFoldDB" id="A0A8E0RTB0"/>
<keyword evidence="3" id="KW-1185">Reference proteome</keyword>
<evidence type="ECO:0000313" key="3">
    <source>
        <dbReference type="Proteomes" id="UP000728185"/>
    </source>
</evidence>
<gene>
    <name evidence="2" type="ORF">FBUS_07631</name>
</gene>
<feature type="compositionally biased region" description="Basic and acidic residues" evidence="1">
    <location>
        <begin position="74"/>
        <end position="85"/>
    </location>
</feature>
<proteinExistence type="predicted"/>
<protein>
    <submittedName>
        <fullName evidence="2">Uncharacterized protein</fullName>
    </submittedName>
</protein>
<name>A0A8E0RTB0_9TREM</name>
<dbReference type="EMBL" id="LUCM01005866">
    <property type="protein sequence ID" value="KAA0192145.1"/>
    <property type="molecule type" value="Genomic_DNA"/>
</dbReference>
<organism evidence="2 3">
    <name type="scientific">Fasciolopsis buskii</name>
    <dbReference type="NCBI Taxonomy" id="27845"/>
    <lineage>
        <taxon>Eukaryota</taxon>
        <taxon>Metazoa</taxon>
        <taxon>Spiralia</taxon>
        <taxon>Lophotrochozoa</taxon>
        <taxon>Platyhelminthes</taxon>
        <taxon>Trematoda</taxon>
        <taxon>Digenea</taxon>
        <taxon>Plagiorchiida</taxon>
        <taxon>Echinostomata</taxon>
        <taxon>Echinostomatoidea</taxon>
        <taxon>Fasciolidae</taxon>
        <taxon>Fasciolopsis</taxon>
    </lineage>
</organism>
<evidence type="ECO:0000313" key="2">
    <source>
        <dbReference type="EMBL" id="KAA0192145.1"/>
    </source>
</evidence>
<dbReference type="OrthoDB" id="6237423at2759"/>
<feature type="region of interest" description="Disordered" evidence="1">
    <location>
        <begin position="65"/>
        <end position="85"/>
    </location>
</feature>
<evidence type="ECO:0000256" key="1">
    <source>
        <dbReference type="SAM" id="MobiDB-lite"/>
    </source>
</evidence>
<accession>A0A8E0RTB0</accession>
<feature type="region of interest" description="Disordered" evidence="1">
    <location>
        <begin position="1"/>
        <end position="36"/>
    </location>
</feature>
<reference evidence="2" key="1">
    <citation type="submission" date="2019-05" db="EMBL/GenBank/DDBJ databases">
        <title>Annotation for the trematode Fasciolopsis buski.</title>
        <authorList>
            <person name="Choi Y.-J."/>
        </authorList>
    </citation>
    <scope>NUCLEOTIDE SEQUENCE</scope>
    <source>
        <strain evidence="2">HT</strain>
        <tissue evidence="2">Whole worm</tissue>
    </source>
</reference>
<comment type="caution">
    <text evidence="2">The sequence shown here is derived from an EMBL/GenBank/DDBJ whole genome shotgun (WGS) entry which is preliminary data.</text>
</comment>